<dbReference type="InterPro" id="IPR051453">
    <property type="entry name" value="MBL_Glyoxalase_II"/>
</dbReference>
<dbReference type="RefSeq" id="WP_207703654.1">
    <property type="nucleotide sequence ID" value="NZ_JAFREL020000002.1"/>
</dbReference>
<gene>
    <name evidence="6" type="ORF">JZO67_002651</name>
</gene>
<evidence type="ECO:0000256" key="1">
    <source>
        <dbReference type="ARBA" id="ARBA00001947"/>
    </source>
</evidence>
<proteinExistence type="predicted"/>
<keyword evidence="3" id="KW-0378">Hydrolase</keyword>
<dbReference type="SMART" id="SM00849">
    <property type="entry name" value="Lactamase_B"/>
    <property type="match status" value="1"/>
</dbReference>
<dbReference type="SUPFAM" id="SSF56281">
    <property type="entry name" value="Metallo-hydrolase/oxidoreductase"/>
    <property type="match status" value="1"/>
</dbReference>
<keyword evidence="7" id="KW-1185">Reference proteome</keyword>
<dbReference type="PANTHER" id="PTHR46233:SF3">
    <property type="entry name" value="HYDROXYACYLGLUTATHIONE HYDROLASE GLOC"/>
    <property type="match status" value="1"/>
</dbReference>
<comment type="cofactor">
    <cofactor evidence="1">
        <name>Zn(2+)</name>
        <dbReference type="ChEBI" id="CHEBI:29105"/>
    </cofactor>
</comment>
<evidence type="ECO:0000256" key="4">
    <source>
        <dbReference type="ARBA" id="ARBA00022833"/>
    </source>
</evidence>
<protein>
    <submittedName>
        <fullName evidence="6">Metallo-beta-lactamase</fullName>
    </submittedName>
</protein>
<evidence type="ECO:0000256" key="3">
    <source>
        <dbReference type="ARBA" id="ARBA00022801"/>
    </source>
</evidence>
<feature type="domain" description="Metallo-beta-lactamase" evidence="5">
    <location>
        <begin position="13"/>
        <end position="191"/>
    </location>
</feature>
<dbReference type="InterPro" id="IPR001279">
    <property type="entry name" value="Metallo-B-lactamas"/>
</dbReference>
<evidence type="ECO:0000313" key="7">
    <source>
        <dbReference type="Proteomes" id="UP000664357"/>
    </source>
</evidence>
<dbReference type="CDD" id="cd06262">
    <property type="entry name" value="metallo-hydrolase-like_MBL-fold"/>
    <property type="match status" value="1"/>
</dbReference>
<dbReference type="Pfam" id="PF00753">
    <property type="entry name" value="Lactamase_B"/>
    <property type="match status" value="1"/>
</dbReference>
<dbReference type="Proteomes" id="UP000664357">
    <property type="component" value="Unassembled WGS sequence"/>
</dbReference>
<keyword evidence="2" id="KW-0479">Metal-binding</keyword>
<reference evidence="6 7" key="1">
    <citation type="submission" date="2024-02" db="EMBL/GenBank/DDBJ databases">
        <title>The Genome Sequence of Enterococcus sp. DIV0159.</title>
        <authorList>
            <person name="Earl A."/>
            <person name="Manson A."/>
            <person name="Gilmore M."/>
            <person name="Sanders J."/>
            <person name="Shea T."/>
            <person name="Howe W."/>
            <person name="Livny J."/>
            <person name="Cuomo C."/>
            <person name="Neafsey D."/>
            <person name="Birren B."/>
        </authorList>
    </citation>
    <scope>NUCLEOTIDE SEQUENCE [LARGE SCALE GENOMIC DNA]</scope>
    <source>
        <strain evidence="6 7">665A</strain>
    </source>
</reference>
<evidence type="ECO:0000256" key="2">
    <source>
        <dbReference type="ARBA" id="ARBA00022723"/>
    </source>
</evidence>
<organism evidence="6 7">
    <name type="scientific">Candidatus Enterococcus ferrettii</name>
    <dbReference type="NCBI Taxonomy" id="2815324"/>
    <lineage>
        <taxon>Bacteria</taxon>
        <taxon>Bacillati</taxon>
        <taxon>Bacillota</taxon>
        <taxon>Bacilli</taxon>
        <taxon>Lactobacillales</taxon>
        <taxon>Enterococcaceae</taxon>
        <taxon>Enterococcus</taxon>
    </lineage>
</organism>
<dbReference type="PANTHER" id="PTHR46233">
    <property type="entry name" value="HYDROXYACYLGLUTATHIONE HYDROLASE GLOC"/>
    <property type="match status" value="1"/>
</dbReference>
<sequence>MIHIEGLVTGAAQENCYLVYNQNNLLIVDPGSEGDRIANEIKRTGRKPVAILLTHTHYDHIGAVEQLRNLYKVPVYVSALEQEWLGNPIYNLSGLDSHRNMPDLIVQPAEYEFELKKYEIGGMTFEVVPTPGHSIGSVSFIFDDFVVVGDALFKGSIGRTDLYTGDLQQLLYSIKTYLFTLPRELPAYPGHGEATTIGHEIDTNPFFN</sequence>
<accession>A0ABV0ESQ3</accession>
<evidence type="ECO:0000259" key="5">
    <source>
        <dbReference type="SMART" id="SM00849"/>
    </source>
</evidence>
<comment type="caution">
    <text evidence="6">The sequence shown here is derived from an EMBL/GenBank/DDBJ whole genome shotgun (WGS) entry which is preliminary data.</text>
</comment>
<keyword evidence="4" id="KW-0862">Zinc</keyword>
<evidence type="ECO:0000313" key="6">
    <source>
        <dbReference type="EMBL" id="MEO1770698.1"/>
    </source>
</evidence>
<dbReference type="EMBL" id="JAFREL020000002">
    <property type="protein sequence ID" value="MEO1770698.1"/>
    <property type="molecule type" value="Genomic_DNA"/>
</dbReference>
<dbReference type="Gene3D" id="3.60.15.10">
    <property type="entry name" value="Ribonuclease Z/Hydroxyacylglutathione hydrolase-like"/>
    <property type="match status" value="1"/>
</dbReference>
<dbReference type="InterPro" id="IPR036866">
    <property type="entry name" value="RibonucZ/Hydroxyglut_hydro"/>
</dbReference>
<name>A0ABV0ESQ3_9ENTE</name>